<evidence type="ECO:0000256" key="1">
    <source>
        <dbReference type="ARBA" id="ARBA00004514"/>
    </source>
</evidence>
<keyword evidence="10" id="KW-1185">Reference proteome</keyword>
<reference evidence="9 10" key="1">
    <citation type="submission" date="2024-11" db="EMBL/GenBank/DDBJ databases">
        <title>Chromosome-level genome assembly of the freshwater bivalve Anodonta woodiana.</title>
        <authorList>
            <person name="Chen X."/>
        </authorList>
    </citation>
    <scope>NUCLEOTIDE SEQUENCE [LARGE SCALE GENOMIC DNA]</scope>
    <source>
        <strain evidence="9">MN2024</strain>
        <tissue evidence="9">Gills</tissue>
    </source>
</reference>
<keyword evidence="6" id="KW-0539">Nucleus</keyword>
<dbReference type="InterPro" id="IPR007009">
    <property type="entry name" value="Shq1_C"/>
</dbReference>
<comment type="caution">
    <text evidence="9">The sequence shown here is derived from an EMBL/GenBank/DDBJ whole genome shotgun (WGS) entry which is preliminary data.</text>
</comment>
<dbReference type="InterPro" id="IPR008978">
    <property type="entry name" value="HSP20-like_chaperone"/>
</dbReference>
<name>A0ABD3UU04_SINWO</name>
<evidence type="ECO:0000256" key="3">
    <source>
        <dbReference type="ARBA" id="ARBA00005607"/>
    </source>
</evidence>
<dbReference type="GO" id="GO:0005829">
    <property type="term" value="C:cytosol"/>
    <property type="evidence" value="ECO:0007669"/>
    <property type="project" value="UniProtKB-SubCell"/>
</dbReference>
<evidence type="ECO:0000313" key="9">
    <source>
        <dbReference type="EMBL" id="KAL3851863.1"/>
    </source>
</evidence>
<dbReference type="PROSITE" id="PS51203">
    <property type="entry name" value="CS"/>
    <property type="match status" value="1"/>
</dbReference>
<evidence type="ECO:0000259" key="8">
    <source>
        <dbReference type="PROSITE" id="PS51203"/>
    </source>
</evidence>
<protein>
    <recommendedName>
        <fullName evidence="4">Protein SHQ1 homolog</fullName>
    </recommendedName>
</protein>
<sequence length="542" mass="61752">MLTPAFVLSQNEEFLIINIKAPFAKVADTEIFIEENDFKFYSKPYFLRLTLPGNIVEDGRETAKYDSDKGTFFITVPKETRGQYFDGLEMLTKLLAPKGTTSAQAPLIEIIDSDDKVDDEVVQAELEETFDWFIEQIPYVEEEIPLGAPKYGFALQRSGVFNRLQSELSGVIDVKDPDTTPAAAWRKQRLQDEQDKFDQEYYLADLYEDEVIQNLLSYKAPWSDELQQVQKSIPVEDAVILTEEENEKLRKLPRKEYLIDDKVLPSVYLGLVDIMFAYAYDHRTTEGENNVESGWTICKLSSTLSWLECFSNLEDVSLSCMRRSLCYPLFRHWGLSQAVLQDVRQIFKLGQKKLLKCLLDIHRIMIDLDCHYILNDLYITDYCVWIQSASKKRIESLSVALEKLNVEKDSMGFDIVELETAARLSVEESINDMTHDLSNIDLSKKEENPSVQDNEDSDTLRNDVESSNSDGGTTSSGDESSDSYDTSTCSDDESTDTDSENTDSKDVEKYEAETCDQCKSEDNVNISINDVCTVSNIDSQTD</sequence>
<dbReference type="Gene3D" id="2.60.40.790">
    <property type="match status" value="1"/>
</dbReference>
<evidence type="ECO:0000256" key="2">
    <source>
        <dbReference type="ARBA" id="ARBA00004642"/>
    </source>
</evidence>
<feature type="region of interest" description="Disordered" evidence="7">
    <location>
        <begin position="438"/>
        <end position="515"/>
    </location>
</feature>
<dbReference type="InterPro" id="IPR007052">
    <property type="entry name" value="CS_dom"/>
</dbReference>
<feature type="compositionally biased region" description="Basic and acidic residues" evidence="7">
    <location>
        <begin position="502"/>
        <end position="515"/>
    </location>
</feature>
<dbReference type="GO" id="GO:0005654">
    <property type="term" value="C:nucleoplasm"/>
    <property type="evidence" value="ECO:0007669"/>
    <property type="project" value="UniProtKB-SubCell"/>
</dbReference>
<gene>
    <name evidence="9" type="ORF">ACJMK2_015564</name>
</gene>
<dbReference type="InterPro" id="IPR048696">
    <property type="entry name" value="SHQ1-like_CS"/>
</dbReference>
<dbReference type="InterPro" id="IPR039742">
    <property type="entry name" value="Shq1"/>
</dbReference>
<evidence type="ECO:0000256" key="5">
    <source>
        <dbReference type="ARBA" id="ARBA00022490"/>
    </source>
</evidence>
<keyword evidence="5" id="KW-0963">Cytoplasm</keyword>
<dbReference type="SUPFAM" id="SSF49764">
    <property type="entry name" value="HSP20-like chaperones"/>
    <property type="match status" value="1"/>
</dbReference>
<feature type="domain" description="CS" evidence="8">
    <location>
        <begin position="1"/>
        <end position="89"/>
    </location>
</feature>
<dbReference type="EMBL" id="JBJQND010000015">
    <property type="protein sequence ID" value="KAL3851863.1"/>
    <property type="molecule type" value="Genomic_DNA"/>
</dbReference>
<dbReference type="Proteomes" id="UP001634394">
    <property type="component" value="Unassembled WGS sequence"/>
</dbReference>
<organism evidence="9 10">
    <name type="scientific">Sinanodonta woodiana</name>
    <name type="common">Chinese pond mussel</name>
    <name type="synonym">Anodonta woodiana</name>
    <dbReference type="NCBI Taxonomy" id="1069815"/>
    <lineage>
        <taxon>Eukaryota</taxon>
        <taxon>Metazoa</taxon>
        <taxon>Spiralia</taxon>
        <taxon>Lophotrochozoa</taxon>
        <taxon>Mollusca</taxon>
        <taxon>Bivalvia</taxon>
        <taxon>Autobranchia</taxon>
        <taxon>Heteroconchia</taxon>
        <taxon>Palaeoheterodonta</taxon>
        <taxon>Unionida</taxon>
        <taxon>Unionoidea</taxon>
        <taxon>Unionidae</taxon>
        <taxon>Unioninae</taxon>
        <taxon>Sinanodonta</taxon>
    </lineage>
</organism>
<dbReference type="PANTHER" id="PTHR12967">
    <property type="entry name" value="PROTEIN SHQ1 HOMOLOG"/>
    <property type="match status" value="1"/>
</dbReference>
<dbReference type="Pfam" id="PF21413">
    <property type="entry name" value="SHQ1-like_CS"/>
    <property type="match status" value="1"/>
</dbReference>
<dbReference type="FunFam" id="2.60.40.790:FF:000022">
    <property type="entry name" value="Protein SHQ1 homolog"/>
    <property type="match status" value="1"/>
</dbReference>
<evidence type="ECO:0000256" key="7">
    <source>
        <dbReference type="SAM" id="MobiDB-lite"/>
    </source>
</evidence>
<evidence type="ECO:0000313" key="10">
    <source>
        <dbReference type="Proteomes" id="UP001634394"/>
    </source>
</evidence>
<dbReference type="Pfam" id="PF04925">
    <property type="entry name" value="SHQ1"/>
    <property type="match status" value="1"/>
</dbReference>
<proteinExistence type="inferred from homology"/>
<comment type="subcellular location">
    <subcellularLocation>
        <location evidence="1">Cytoplasm</location>
        <location evidence="1">Cytosol</location>
    </subcellularLocation>
    <subcellularLocation>
        <location evidence="2">Nucleus</location>
        <location evidence="2">Nucleoplasm</location>
    </subcellularLocation>
</comment>
<evidence type="ECO:0000256" key="6">
    <source>
        <dbReference type="ARBA" id="ARBA00023242"/>
    </source>
</evidence>
<dbReference type="AlphaFoldDB" id="A0ABD3UU04"/>
<feature type="compositionally biased region" description="Low complexity" evidence="7">
    <location>
        <begin position="465"/>
        <end position="489"/>
    </location>
</feature>
<comment type="similarity">
    <text evidence="3">Belongs to the SHQ1 family.</text>
</comment>
<feature type="compositionally biased region" description="Acidic residues" evidence="7">
    <location>
        <begin position="490"/>
        <end position="501"/>
    </location>
</feature>
<evidence type="ECO:0000256" key="4">
    <source>
        <dbReference type="ARBA" id="ARBA00013750"/>
    </source>
</evidence>
<accession>A0ABD3UU04</accession>
<dbReference type="PANTHER" id="PTHR12967:SF0">
    <property type="entry name" value="PROTEIN SHQ1 HOMOLOG"/>
    <property type="match status" value="1"/>
</dbReference>